<keyword evidence="2" id="KW-0378">Hydrolase</keyword>
<feature type="domain" description="Isochorismatase-like" evidence="3">
    <location>
        <begin position="207"/>
        <end position="275"/>
    </location>
</feature>
<reference evidence="4" key="1">
    <citation type="submission" date="2022-12" db="EMBL/GenBank/DDBJ databases">
        <authorList>
            <person name="Petersen C."/>
        </authorList>
    </citation>
    <scope>NUCLEOTIDE SEQUENCE</scope>
    <source>
        <strain evidence="4">IBT 29677</strain>
    </source>
</reference>
<protein>
    <recommendedName>
        <fullName evidence="3">Isochorismatase-like domain-containing protein</fullName>
    </recommendedName>
</protein>
<dbReference type="GeneID" id="81374097"/>
<evidence type="ECO:0000313" key="5">
    <source>
        <dbReference type="Proteomes" id="UP001147747"/>
    </source>
</evidence>
<sequence length="307" mass="33300">MIERIGNDPSNFWTYDEETGLVDLSRGAGLGKRLTVETTTGPIRLNPDTSVMIIVDMQNFFLSPAVRPRAKPQEPTPAEGAAEALLGIGIQAARSRGIRIVWLNWGLTEEDLMKMPPAVMRAFGPYDSSRSDMSKAVPSKPGMIRTKNRELYKGLGADIGPVDLGNECQVEGGRVLMRGSWNAAIYGPLEKKYQTNSSDNPSSVTSKPDVLIHKNRTSGLCLSNTDLEIFLEKNGITTLLFAGVNTDQCVGGTLMDACSKGYDCVLLRDASATTGTPFGASETWEWNVTNSWGWVTTCKALDDGVTV</sequence>
<dbReference type="RefSeq" id="XP_056485737.1">
    <property type="nucleotide sequence ID" value="XM_056635117.1"/>
</dbReference>
<dbReference type="PANTHER" id="PTHR43540:SF9">
    <property type="entry name" value="FAMILY HYDROLASE, PUTATIVE (AFU_ORTHOLOGUE AFUA_2G08700)-RELATED"/>
    <property type="match status" value="1"/>
</dbReference>
<evidence type="ECO:0000313" key="4">
    <source>
        <dbReference type="EMBL" id="KAJ5387939.1"/>
    </source>
</evidence>
<dbReference type="OrthoDB" id="167809at2759"/>
<evidence type="ECO:0000259" key="3">
    <source>
        <dbReference type="Pfam" id="PF00857"/>
    </source>
</evidence>
<dbReference type="Pfam" id="PF00857">
    <property type="entry name" value="Isochorismatase"/>
    <property type="match status" value="1"/>
</dbReference>
<dbReference type="CDD" id="cd00431">
    <property type="entry name" value="cysteine_hydrolases"/>
    <property type="match status" value="1"/>
</dbReference>
<evidence type="ECO:0000256" key="2">
    <source>
        <dbReference type="ARBA" id="ARBA00022801"/>
    </source>
</evidence>
<dbReference type="InterPro" id="IPR000868">
    <property type="entry name" value="Isochorismatase-like_dom"/>
</dbReference>
<keyword evidence="5" id="KW-1185">Reference proteome</keyword>
<comment type="similarity">
    <text evidence="1">Belongs to the isochorismatase family.</text>
</comment>
<gene>
    <name evidence="4" type="ORF">N7509_010480</name>
</gene>
<dbReference type="AlphaFoldDB" id="A0A9W9VRI8"/>
<dbReference type="SUPFAM" id="SSF52499">
    <property type="entry name" value="Isochorismatase-like hydrolases"/>
    <property type="match status" value="1"/>
</dbReference>
<dbReference type="Gene3D" id="3.40.50.850">
    <property type="entry name" value="Isochorismatase-like"/>
    <property type="match status" value="1"/>
</dbReference>
<dbReference type="EMBL" id="JAPZBU010000009">
    <property type="protein sequence ID" value="KAJ5387939.1"/>
    <property type="molecule type" value="Genomic_DNA"/>
</dbReference>
<dbReference type="PANTHER" id="PTHR43540">
    <property type="entry name" value="PEROXYUREIDOACRYLATE/UREIDOACRYLATE AMIDOHYDROLASE-RELATED"/>
    <property type="match status" value="1"/>
</dbReference>
<dbReference type="GO" id="GO:0016787">
    <property type="term" value="F:hydrolase activity"/>
    <property type="evidence" value="ECO:0007669"/>
    <property type="project" value="UniProtKB-KW"/>
</dbReference>
<accession>A0A9W9VRI8</accession>
<reference evidence="4" key="2">
    <citation type="journal article" date="2023" name="IMA Fungus">
        <title>Comparative genomic study of the Penicillium genus elucidates a diverse pangenome and 15 lateral gene transfer events.</title>
        <authorList>
            <person name="Petersen C."/>
            <person name="Sorensen T."/>
            <person name="Nielsen M.R."/>
            <person name="Sondergaard T.E."/>
            <person name="Sorensen J.L."/>
            <person name="Fitzpatrick D.A."/>
            <person name="Frisvad J.C."/>
            <person name="Nielsen K.L."/>
        </authorList>
    </citation>
    <scope>NUCLEOTIDE SEQUENCE</scope>
    <source>
        <strain evidence="4">IBT 29677</strain>
    </source>
</reference>
<organism evidence="4 5">
    <name type="scientific">Penicillium cosmopolitanum</name>
    <dbReference type="NCBI Taxonomy" id="1131564"/>
    <lineage>
        <taxon>Eukaryota</taxon>
        <taxon>Fungi</taxon>
        <taxon>Dikarya</taxon>
        <taxon>Ascomycota</taxon>
        <taxon>Pezizomycotina</taxon>
        <taxon>Eurotiomycetes</taxon>
        <taxon>Eurotiomycetidae</taxon>
        <taxon>Eurotiales</taxon>
        <taxon>Aspergillaceae</taxon>
        <taxon>Penicillium</taxon>
    </lineage>
</organism>
<comment type="caution">
    <text evidence="4">The sequence shown here is derived from an EMBL/GenBank/DDBJ whole genome shotgun (WGS) entry which is preliminary data.</text>
</comment>
<name>A0A9W9VRI8_9EURO</name>
<proteinExistence type="inferred from homology"/>
<dbReference type="InterPro" id="IPR050272">
    <property type="entry name" value="Isochorismatase-like_hydrls"/>
</dbReference>
<dbReference type="InterPro" id="IPR036380">
    <property type="entry name" value="Isochorismatase-like_sf"/>
</dbReference>
<evidence type="ECO:0000256" key="1">
    <source>
        <dbReference type="ARBA" id="ARBA00006336"/>
    </source>
</evidence>
<dbReference type="Proteomes" id="UP001147747">
    <property type="component" value="Unassembled WGS sequence"/>
</dbReference>